<dbReference type="EMBL" id="JAYWIO010000002">
    <property type="protein sequence ID" value="KAK7283716.1"/>
    <property type="molecule type" value="Genomic_DNA"/>
</dbReference>
<dbReference type="GO" id="GO:0017128">
    <property type="term" value="F:phospholipid scramblase activity"/>
    <property type="evidence" value="ECO:0007669"/>
    <property type="project" value="InterPro"/>
</dbReference>
<gene>
    <name evidence="3" type="ORF">RIF29_13448</name>
</gene>
<dbReference type="GO" id="GO:0005886">
    <property type="term" value="C:plasma membrane"/>
    <property type="evidence" value="ECO:0007669"/>
    <property type="project" value="TreeGrafter"/>
</dbReference>
<evidence type="ECO:0000313" key="4">
    <source>
        <dbReference type="Proteomes" id="UP001372338"/>
    </source>
</evidence>
<dbReference type="AlphaFoldDB" id="A0AAN9P2U3"/>
<keyword evidence="2" id="KW-1133">Transmembrane helix</keyword>
<keyword evidence="4" id="KW-1185">Reference proteome</keyword>
<comment type="caution">
    <text evidence="3">The sequence shown here is derived from an EMBL/GenBank/DDBJ whole genome shotgun (WGS) entry which is preliminary data.</text>
</comment>
<comment type="similarity">
    <text evidence="1 2">Belongs to the phospholipid scramblase family.</text>
</comment>
<dbReference type="PANTHER" id="PTHR23248:SF9">
    <property type="entry name" value="PHOSPHOLIPID SCRAMBLASE"/>
    <property type="match status" value="1"/>
</dbReference>
<name>A0AAN9P2U3_CROPI</name>
<keyword evidence="2" id="KW-0812">Transmembrane</keyword>
<feature type="transmembrane region" description="Helical" evidence="2">
    <location>
        <begin position="105"/>
        <end position="126"/>
    </location>
</feature>
<evidence type="ECO:0000256" key="1">
    <source>
        <dbReference type="ARBA" id="ARBA00005350"/>
    </source>
</evidence>
<organism evidence="3 4">
    <name type="scientific">Crotalaria pallida</name>
    <name type="common">Smooth rattlebox</name>
    <name type="synonym">Crotalaria striata</name>
    <dbReference type="NCBI Taxonomy" id="3830"/>
    <lineage>
        <taxon>Eukaryota</taxon>
        <taxon>Viridiplantae</taxon>
        <taxon>Streptophyta</taxon>
        <taxon>Embryophyta</taxon>
        <taxon>Tracheophyta</taxon>
        <taxon>Spermatophyta</taxon>
        <taxon>Magnoliopsida</taxon>
        <taxon>eudicotyledons</taxon>
        <taxon>Gunneridae</taxon>
        <taxon>Pentapetalae</taxon>
        <taxon>rosids</taxon>
        <taxon>fabids</taxon>
        <taxon>Fabales</taxon>
        <taxon>Fabaceae</taxon>
        <taxon>Papilionoideae</taxon>
        <taxon>50 kb inversion clade</taxon>
        <taxon>genistoids sensu lato</taxon>
        <taxon>core genistoids</taxon>
        <taxon>Crotalarieae</taxon>
        <taxon>Crotalaria</taxon>
    </lineage>
</organism>
<proteinExistence type="inferred from homology"/>
<protein>
    <recommendedName>
        <fullName evidence="2">Phospholipid scramblase</fullName>
    </recommendedName>
</protein>
<accession>A0AAN9P2U3</accession>
<dbReference type="Proteomes" id="UP001372338">
    <property type="component" value="Unassembled WGS sequence"/>
</dbReference>
<keyword evidence="2" id="KW-0472">Membrane</keyword>
<dbReference type="InterPro" id="IPR005552">
    <property type="entry name" value="Scramblase"/>
</dbReference>
<dbReference type="Pfam" id="PF03803">
    <property type="entry name" value="Scramblase"/>
    <property type="match status" value="1"/>
</dbReference>
<reference evidence="3 4" key="1">
    <citation type="submission" date="2024-01" db="EMBL/GenBank/DDBJ databases">
        <title>The genomes of 5 underutilized Papilionoideae crops provide insights into root nodulation and disease resistanc.</title>
        <authorList>
            <person name="Yuan L."/>
        </authorList>
    </citation>
    <scope>NUCLEOTIDE SEQUENCE [LARGE SCALE GENOMIC DNA]</scope>
    <source>
        <strain evidence="3">ZHUSHIDOU_FW_LH</strain>
        <tissue evidence="3">Leaf</tissue>
    </source>
</reference>
<evidence type="ECO:0000256" key="2">
    <source>
        <dbReference type="RuleBase" id="RU363116"/>
    </source>
</evidence>
<evidence type="ECO:0000313" key="3">
    <source>
        <dbReference type="EMBL" id="KAK7283716.1"/>
    </source>
</evidence>
<sequence length="128" mass="14787">MREFHKVNVPGAKKDHIWQRLRNKQFAVVENPGFWNWTFTMKDINGEVLAQVDRDWRGFGFEILTDVGQYVIRFGSSDPSSKIGLASVIEDLEVSRPLTLAMAMMMLVVLLVVMTTCLLPFSHYLFEY</sequence>
<dbReference type="PANTHER" id="PTHR23248">
    <property type="entry name" value="PHOSPHOLIPID SCRAMBLASE-RELATED"/>
    <property type="match status" value="1"/>
</dbReference>